<evidence type="ECO:0000313" key="2">
    <source>
        <dbReference type="EMBL" id="MCW7555915.1"/>
    </source>
</evidence>
<accession>A0ABT3N2Q4</accession>
<evidence type="ECO:0000259" key="1">
    <source>
        <dbReference type="Pfam" id="PF08722"/>
    </source>
</evidence>
<dbReference type="EMBL" id="JAPFCC010000001">
    <property type="protein sequence ID" value="MCW7555915.1"/>
    <property type="molecule type" value="Genomic_DNA"/>
</dbReference>
<organism evidence="2 3">
    <name type="scientific">Endozoicomonas gorgoniicola</name>
    <dbReference type="NCBI Taxonomy" id="1234144"/>
    <lineage>
        <taxon>Bacteria</taxon>
        <taxon>Pseudomonadati</taxon>
        <taxon>Pseudomonadota</taxon>
        <taxon>Gammaproteobacteria</taxon>
        <taxon>Oceanospirillales</taxon>
        <taxon>Endozoicomonadaceae</taxon>
        <taxon>Endozoicomonas</taxon>
    </lineage>
</organism>
<reference evidence="2 3" key="1">
    <citation type="submission" date="2022-10" db="EMBL/GenBank/DDBJ databases">
        <title>High-quality genome sequences of two octocoral-associated bacteria, Endozoicomonas euniceicola EF212 and Endozoicomonas gorgoniicola PS125.</title>
        <authorList>
            <person name="Chiou Y.-J."/>
            <person name="Chen Y.-H."/>
        </authorList>
    </citation>
    <scope>NUCLEOTIDE SEQUENCE [LARGE SCALE GENOMIC DNA]</scope>
    <source>
        <strain evidence="2 3">PS125</strain>
    </source>
</reference>
<dbReference type="InterPro" id="IPR014833">
    <property type="entry name" value="TnsA_N"/>
</dbReference>
<dbReference type="Pfam" id="PF08722">
    <property type="entry name" value="Tn7_TnsA-like_N"/>
    <property type="match status" value="1"/>
</dbReference>
<comment type="caution">
    <text evidence="2">The sequence shown here is derived from an EMBL/GenBank/DDBJ whole genome shotgun (WGS) entry which is preliminary data.</text>
</comment>
<protein>
    <recommendedName>
        <fullName evidence="1">TnsA endonuclease N-terminal domain-containing protein</fullName>
    </recommendedName>
</protein>
<dbReference type="RefSeq" id="WP_262565650.1">
    <property type="nucleotide sequence ID" value="NZ_JAPFCC010000001.1"/>
</dbReference>
<sequence length="188" mass="21326">MESPIEFDACYDLESRQDIASFEAQPTGYEYDNFGKKGKYTPDFGATYTESDKEGRIEVKSDEEADSRKFKEVFIQKQAAADRLNTPLQLLKASDIRKEPLLSNLKLLYKYQTAEELNDHHYALLDLINAQGPLAIKDLPDISGIEKMYCYPVVYDLLARGALVTESPLESTPLNSQAVVRCSHEQIY</sequence>
<proteinExistence type="predicted"/>
<evidence type="ECO:0000313" key="3">
    <source>
        <dbReference type="Proteomes" id="UP001209854"/>
    </source>
</evidence>
<dbReference type="Proteomes" id="UP001209854">
    <property type="component" value="Unassembled WGS sequence"/>
</dbReference>
<gene>
    <name evidence="2" type="ORF">NX722_25460</name>
</gene>
<keyword evidence="3" id="KW-1185">Reference proteome</keyword>
<feature type="domain" description="TnsA endonuclease N-terminal" evidence="1">
    <location>
        <begin position="17"/>
        <end position="80"/>
    </location>
</feature>
<name>A0ABT3N2Q4_9GAMM</name>